<dbReference type="InterPro" id="IPR037590">
    <property type="entry name" value="WDR24"/>
</dbReference>
<evidence type="ECO:0000313" key="6">
    <source>
        <dbReference type="WBParaSite" id="PSAMB.scaffold3606size17615.g21989.t1"/>
    </source>
</evidence>
<evidence type="ECO:0000256" key="2">
    <source>
        <dbReference type="ARBA" id="ARBA00022737"/>
    </source>
</evidence>
<keyword evidence="3" id="KW-0732">Signal</keyword>
<proteinExistence type="predicted"/>
<feature type="chain" id="PRO_5038000822" description="WDR59/RTC1-like RING zinc finger domain-containing protein" evidence="3">
    <location>
        <begin position="33"/>
        <end position="110"/>
    </location>
</feature>
<sequence length="110" mass="12110">MLDQFQLWAVAAMVIKLCWIPSISMISQNGTAQVPCCGACSKPTGNNGWICTRCRKFTTACSVCQQPVRGLWAWCQVCGHGGHVDHITEWFGKYTTCPTGCGHKCQTRVI</sequence>
<keyword evidence="2" id="KW-0677">Repeat</keyword>
<keyword evidence="5" id="KW-1185">Reference proteome</keyword>
<accession>A0A914WAK3</accession>
<evidence type="ECO:0000259" key="4">
    <source>
        <dbReference type="Pfam" id="PF17120"/>
    </source>
</evidence>
<keyword evidence="1" id="KW-0853">WD repeat</keyword>
<evidence type="ECO:0000256" key="1">
    <source>
        <dbReference type="ARBA" id="ARBA00022574"/>
    </source>
</evidence>
<dbReference type="CDD" id="cd16693">
    <property type="entry name" value="mRING-H2-C3H3C2_WDR24"/>
    <property type="match status" value="1"/>
</dbReference>
<name>A0A914WAK3_9BILA</name>
<feature type="signal peptide" evidence="3">
    <location>
        <begin position="1"/>
        <end position="32"/>
    </location>
</feature>
<dbReference type="Pfam" id="PF17120">
    <property type="entry name" value="zf-RING_16"/>
    <property type="match status" value="1"/>
</dbReference>
<evidence type="ECO:0000313" key="5">
    <source>
        <dbReference type="Proteomes" id="UP000887566"/>
    </source>
</evidence>
<dbReference type="GO" id="GO:0005774">
    <property type="term" value="C:vacuolar membrane"/>
    <property type="evidence" value="ECO:0007669"/>
    <property type="project" value="TreeGrafter"/>
</dbReference>
<evidence type="ECO:0000256" key="3">
    <source>
        <dbReference type="SAM" id="SignalP"/>
    </source>
</evidence>
<dbReference type="AlphaFoldDB" id="A0A914WAK3"/>
<organism evidence="5 6">
    <name type="scientific">Plectus sambesii</name>
    <dbReference type="NCBI Taxonomy" id="2011161"/>
    <lineage>
        <taxon>Eukaryota</taxon>
        <taxon>Metazoa</taxon>
        <taxon>Ecdysozoa</taxon>
        <taxon>Nematoda</taxon>
        <taxon>Chromadorea</taxon>
        <taxon>Plectida</taxon>
        <taxon>Plectina</taxon>
        <taxon>Plectoidea</taxon>
        <taxon>Plectidae</taxon>
        <taxon>Plectus</taxon>
    </lineage>
</organism>
<dbReference type="InterPro" id="IPR049566">
    <property type="entry name" value="WDR59_RTC1-like_RING_Znf"/>
</dbReference>
<reference evidence="6" key="1">
    <citation type="submission" date="2022-11" db="UniProtKB">
        <authorList>
            <consortium name="WormBaseParasite"/>
        </authorList>
    </citation>
    <scope>IDENTIFICATION</scope>
</reference>
<dbReference type="WBParaSite" id="PSAMB.scaffold3606size17615.g21989.t1">
    <property type="protein sequence ID" value="PSAMB.scaffold3606size17615.g21989.t1"/>
    <property type="gene ID" value="PSAMB.scaffold3606size17615.g21989"/>
</dbReference>
<dbReference type="Proteomes" id="UP000887566">
    <property type="component" value="Unplaced"/>
</dbReference>
<dbReference type="GO" id="GO:0016239">
    <property type="term" value="P:positive regulation of macroautophagy"/>
    <property type="evidence" value="ECO:0007669"/>
    <property type="project" value="TreeGrafter"/>
</dbReference>
<dbReference type="PANTHER" id="PTHR46200:SF1">
    <property type="entry name" value="GATOR COMPLEX PROTEIN WDR24"/>
    <property type="match status" value="1"/>
</dbReference>
<dbReference type="GO" id="GO:1904263">
    <property type="term" value="P:positive regulation of TORC1 signaling"/>
    <property type="evidence" value="ECO:0007669"/>
    <property type="project" value="TreeGrafter"/>
</dbReference>
<dbReference type="PANTHER" id="PTHR46200">
    <property type="entry name" value="GATOR COMPLEX PROTEIN WDR24"/>
    <property type="match status" value="1"/>
</dbReference>
<protein>
    <recommendedName>
        <fullName evidence="4">WDR59/RTC1-like RING zinc finger domain-containing protein</fullName>
    </recommendedName>
</protein>
<feature type="domain" description="WDR59/RTC1-like RING zinc finger" evidence="4">
    <location>
        <begin position="58"/>
        <end position="108"/>
    </location>
</feature>
<dbReference type="GO" id="GO:0005829">
    <property type="term" value="C:cytosol"/>
    <property type="evidence" value="ECO:0007669"/>
    <property type="project" value="TreeGrafter"/>
</dbReference>
<dbReference type="GO" id="GO:0061700">
    <property type="term" value="C:GATOR2 complex"/>
    <property type="evidence" value="ECO:0007669"/>
    <property type="project" value="TreeGrafter"/>
</dbReference>